<feature type="domain" description="NB-ARC" evidence="2">
    <location>
        <begin position="56"/>
        <end position="165"/>
    </location>
</feature>
<dbReference type="PANTHER" id="PTHR36766">
    <property type="entry name" value="PLANT BROAD-SPECTRUM MILDEW RESISTANCE PROTEIN RPW8"/>
    <property type="match status" value="1"/>
</dbReference>
<organism evidence="3 4">
    <name type="scientific">Cinchona calisaya</name>
    <dbReference type="NCBI Taxonomy" id="153742"/>
    <lineage>
        <taxon>Eukaryota</taxon>
        <taxon>Viridiplantae</taxon>
        <taxon>Streptophyta</taxon>
        <taxon>Embryophyta</taxon>
        <taxon>Tracheophyta</taxon>
        <taxon>Spermatophyta</taxon>
        <taxon>Magnoliopsida</taxon>
        <taxon>eudicotyledons</taxon>
        <taxon>Gunneridae</taxon>
        <taxon>Pentapetalae</taxon>
        <taxon>asterids</taxon>
        <taxon>lamiids</taxon>
        <taxon>Gentianales</taxon>
        <taxon>Rubiaceae</taxon>
        <taxon>Cinchonoideae</taxon>
        <taxon>Cinchoneae</taxon>
        <taxon>Cinchona</taxon>
    </lineage>
</organism>
<dbReference type="Gene3D" id="3.40.50.300">
    <property type="entry name" value="P-loop containing nucleotide triphosphate hydrolases"/>
    <property type="match status" value="1"/>
</dbReference>
<dbReference type="PANTHER" id="PTHR36766:SF70">
    <property type="entry name" value="DISEASE RESISTANCE PROTEIN RGA4"/>
    <property type="match status" value="1"/>
</dbReference>
<evidence type="ECO:0000259" key="2">
    <source>
        <dbReference type="Pfam" id="PF00931"/>
    </source>
</evidence>
<proteinExistence type="predicted"/>
<keyword evidence="1" id="KW-0611">Plant defense</keyword>
<protein>
    <recommendedName>
        <fullName evidence="2">NB-ARC domain-containing protein</fullName>
    </recommendedName>
</protein>
<dbReference type="Pfam" id="PF00931">
    <property type="entry name" value="NB-ARC"/>
    <property type="match status" value="1"/>
</dbReference>
<evidence type="ECO:0000256" key="1">
    <source>
        <dbReference type="ARBA" id="ARBA00022821"/>
    </source>
</evidence>
<dbReference type="AlphaFoldDB" id="A0ABD2ZMX6"/>
<accession>A0ABD2ZMX6</accession>
<reference evidence="3 4" key="1">
    <citation type="submission" date="2024-11" db="EMBL/GenBank/DDBJ databases">
        <title>A near-complete genome assembly of Cinchona calisaya.</title>
        <authorList>
            <person name="Lian D.C."/>
            <person name="Zhao X.W."/>
            <person name="Wei L."/>
        </authorList>
    </citation>
    <scope>NUCLEOTIDE SEQUENCE [LARGE SCALE GENOMIC DNA]</scope>
    <source>
        <tissue evidence="3">Nenye</tissue>
    </source>
</reference>
<dbReference type="InterPro" id="IPR002182">
    <property type="entry name" value="NB-ARC"/>
</dbReference>
<sequence length="186" mass="21311">MKLKMINQEATGFGLRSQVGGGANIAPLPAITMIRETDSIVGQNIVGRGNDAFNIVETLLNLSIRVVSVIPITGLGGLGKTTLAQLVYNDPKVHRHFDKKIWICVSQNFEVRLLFKLVLESLTKKKVEMESRDVIVQEVRKELEGKRYFLVLDDVWNERFELWDDFFFFFGWNQHYKGKLDSFDNS</sequence>
<dbReference type="Proteomes" id="UP001630127">
    <property type="component" value="Unassembled WGS sequence"/>
</dbReference>
<dbReference type="GO" id="GO:0006952">
    <property type="term" value="P:defense response"/>
    <property type="evidence" value="ECO:0007669"/>
    <property type="project" value="UniProtKB-KW"/>
</dbReference>
<dbReference type="PRINTS" id="PR00364">
    <property type="entry name" value="DISEASERSIST"/>
</dbReference>
<comment type="caution">
    <text evidence="3">The sequence shown here is derived from an EMBL/GenBank/DDBJ whole genome shotgun (WGS) entry which is preliminary data.</text>
</comment>
<dbReference type="EMBL" id="JBJUIK010000009">
    <property type="protein sequence ID" value="KAL3519078.1"/>
    <property type="molecule type" value="Genomic_DNA"/>
</dbReference>
<dbReference type="InterPro" id="IPR027417">
    <property type="entry name" value="P-loop_NTPase"/>
</dbReference>
<evidence type="ECO:0000313" key="3">
    <source>
        <dbReference type="EMBL" id="KAL3519078.1"/>
    </source>
</evidence>
<keyword evidence="4" id="KW-1185">Reference proteome</keyword>
<evidence type="ECO:0000313" key="4">
    <source>
        <dbReference type="Proteomes" id="UP001630127"/>
    </source>
</evidence>
<gene>
    <name evidence="3" type="ORF">ACH5RR_021667</name>
</gene>
<name>A0ABD2ZMX6_9GENT</name>
<dbReference type="SUPFAM" id="SSF52540">
    <property type="entry name" value="P-loop containing nucleoside triphosphate hydrolases"/>
    <property type="match status" value="1"/>
</dbReference>